<keyword evidence="3" id="KW-1185">Reference proteome</keyword>
<name>A0AAD2G6A7_9STRA</name>
<protein>
    <recommendedName>
        <fullName evidence="1">CSD domain-containing protein</fullName>
    </recommendedName>
</protein>
<dbReference type="InterPro" id="IPR002059">
    <property type="entry name" value="CSP_DNA-bd"/>
</dbReference>
<dbReference type="PROSITE" id="PS51857">
    <property type="entry name" value="CSD_2"/>
    <property type="match status" value="1"/>
</dbReference>
<dbReference type="Proteomes" id="UP001295423">
    <property type="component" value="Unassembled WGS sequence"/>
</dbReference>
<evidence type="ECO:0000313" key="2">
    <source>
        <dbReference type="EMBL" id="CAJ1964608.1"/>
    </source>
</evidence>
<comment type="caution">
    <text evidence="2">The sequence shown here is derived from an EMBL/GenBank/DDBJ whole genome shotgun (WGS) entry which is preliminary data.</text>
</comment>
<organism evidence="2 3">
    <name type="scientific">Cylindrotheca closterium</name>
    <dbReference type="NCBI Taxonomy" id="2856"/>
    <lineage>
        <taxon>Eukaryota</taxon>
        <taxon>Sar</taxon>
        <taxon>Stramenopiles</taxon>
        <taxon>Ochrophyta</taxon>
        <taxon>Bacillariophyta</taxon>
        <taxon>Bacillariophyceae</taxon>
        <taxon>Bacillariophycidae</taxon>
        <taxon>Bacillariales</taxon>
        <taxon>Bacillariaceae</taxon>
        <taxon>Cylindrotheca</taxon>
    </lineage>
</organism>
<accession>A0AAD2G6A7</accession>
<evidence type="ECO:0000259" key="1">
    <source>
        <dbReference type="PROSITE" id="PS51857"/>
    </source>
</evidence>
<dbReference type="GO" id="GO:0003676">
    <property type="term" value="F:nucleic acid binding"/>
    <property type="evidence" value="ECO:0007669"/>
    <property type="project" value="InterPro"/>
</dbReference>
<feature type="domain" description="CSD" evidence="1">
    <location>
        <begin position="51"/>
        <end position="129"/>
    </location>
</feature>
<dbReference type="AlphaFoldDB" id="A0AAD2G6A7"/>
<proteinExistence type="predicted"/>
<dbReference type="InterPro" id="IPR012340">
    <property type="entry name" value="NA-bd_OB-fold"/>
</dbReference>
<reference evidence="2" key="1">
    <citation type="submission" date="2023-08" db="EMBL/GenBank/DDBJ databases">
        <authorList>
            <person name="Audoor S."/>
            <person name="Bilcke G."/>
        </authorList>
    </citation>
    <scope>NUCLEOTIDE SEQUENCE</scope>
</reference>
<dbReference type="EMBL" id="CAKOGP040002191">
    <property type="protein sequence ID" value="CAJ1964608.1"/>
    <property type="molecule type" value="Genomic_DNA"/>
</dbReference>
<dbReference type="Gene3D" id="2.40.50.140">
    <property type="entry name" value="Nucleic acid-binding proteins"/>
    <property type="match status" value="1"/>
</dbReference>
<gene>
    <name evidence="2" type="ORF">CYCCA115_LOCUS20714</name>
</gene>
<dbReference type="SUPFAM" id="SSF50249">
    <property type="entry name" value="Nucleic acid-binding proteins"/>
    <property type="match status" value="1"/>
</dbReference>
<evidence type="ECO:0000313" key="3">
    <source>
        <dbReference type="Proteomes" id="UP001295423"/>
    </source>
</evidence>
<sequence>MIAFRSLHVNASRLSLLANNNRQILLNHHSFSANSTTSSCVSYFSTETDGFLTGTVKFFIRKKAYGFLIPDDPVEAGSSEVWVHRTSIDSPHSSDEYPTRPYLYKDERVKFRVEFDEEGRTPKATELTFENGKAVPLFRKNYHQSAIKGEQQRLGEFLLEIMKEEGLTDAEQLEKIKTAVAATQEAITAAERNQELYGPPSDDQEA</sequence>
<dbReference type="Pfam" id="PF00313">
    <property type="entry name" value="CSD"/>
    <property type="match status" value="1"/>
</dbReference>